<dbReference type="GeneID" id="18256862"/>
<feature type="compositionally biased region" description="Gly residues" evidence="1">
    <location>
        <begin position="1"/>
        <end position="10"/>
    </location>
</feature>
<evidence type="ECO:0000313" key="2">
    <source>
        <dbReference type="EMBL" id="EGS20985.1"/>
    </source>
</evidence>
<feature type="region of interest" description="Disordered" evidence="1">
    <location>
        <begin position="166"/>
        <end position="188"/>
    </location>
</feature>
<dbReference type="OMA" id="GHLVWED"/>
<organism evidence="3">
    <name type="scientific">Chaetomium thermophilum (strain DSM 1495 / CBS 144.50 / IMI 039719)</name>
    <name type="common">Thermochaetoides thermophila</name>
    <dbReference type="NCBI Taxonomy" id="759272"/>
    <lineage>
        <taxon>Eukaryota</taxon>
        <taxon>Fungi</taxon>
        <taxon>Dikarya</taxon>
        <taxon>Ascomycota</taxon>
        <taxon>Pezizomycotina</taxon>
        <taxon>Sordariomycetes</taxon>
        <taxon>Sordariomycetidae</taxon>
        <taxon>Sordariales</taxon>
        <taxon>Chaetomiaceae</taxon>
        <taxon>Thermochaetoides</taxon>
    </lineage>
</organism>
<accession>G0S7I3</accession>
<dbReference type="OrthoDB" id="5221663at2759"/>
<keyword evidence="3" id="KW-1185">Reference proteome</keyword>
<dbReference type="Proteomes" id="UP000008066">
    <property type="component" value="Unassembled WGS sequence"/>
</dbReference>
<proteinExistence type="predicted"/>
<feature type="region of interest" description="Disordered" evidence="1">
    <location>
        <begin position="1"/>
        <end position="53"/>
    </location>
</feature>
<sequence length="486" mass="53763">MSSAAGGAGISGNSSNSNTTTNTSTGRGGWKGKERESIPPPPSHSSAPYDQDDIPQTVGTLLASIATCMTDALDALSQVTVAADSQQLAERNEHLREMELALDEAKQDFQELAPLVHGRGWYENDRSEESLAELEILLTHFTSHSLALQNWAFSYLNPSKQVQFSNGALSSPTSPGSQSNGSPIDPRMTPRLRKALHRAQRRAAHRVFAAQHQEEQSQPRCLGAWLVYRQLRRRHQVGEEGERSRERQRRKSRHRAEEREGLGLELEELPSNRGQDVRQHEKTMNGGYPDNLRAQGSEEMPYDCMRRGSLQRRGSLEELVPHCNYIGRFQRLASGGNGELLDAAFVCDFCNGYIVWSDLQDMPSERTPRTASSDAAAGGYPHWQARGHSATTGEEKTIVFAPLAIANHTAPEPGEWQAGLVCPYCEEATYLDAGEDSSEVKYVQDEKGFADLRHFQEHLEWYHTAAVPSLSELAAALPPGESCNVM</sequence>
<gene>
    <name evidence="2" type="ORF">CTHT_0028240</name>
</gene>
<feature type="compositionally biased region" description="Basic and acidic residues" evidence="1">
    <location>
        <begin position="236"/>
        <end position="245"/>
    </location>
</feature>
<dbReference type="AlphaFoldDB" id="G0S7I3"/>
<feature type="compositionally biased region" description="Polar residues" evidence="1">
    <location>
        <begin position="166"/>
        <end position="182"/>
    </location>
</feature>
<evidence type="ECO:0000313" key="3">
    <source>
        <dbReference type="Proteomes" id="UP000008066"/>
    </source>
</evidence>
<feature type="region of interest" description="Disordered" evidence="1">
    <location>
        <begin position="236"/>
        <end position="296"/>
    </location>
</feature>
<dbReference type="eggNOG" id="ENOG502RP9B">
    <property type="taxonomic scope" value="Eukaryota"/>
</dbReference>
<dbReference type="RefSeq" id="XP_006693281.1">
    <property type="nucleotide sequence ID" value="XM_006693218.1"/>
</dbReference>
<dbReference type="HOGENOM" id="CLU_035068_0_0_1"/>
<feature type="compositionally biased region" description="Low complexity" evidence="1">
    <location>
        <begin position="11"/>
        <end position="25"/>
    </location>
</feature>
<dbReference type="EMBL" id="GL988041">
    <property type="protein sequence ID" value="EGS20985.1"/>
    <property type="molecule type" value="Genomic_DNA"/>
</dbReference>
<name>G0S7I3_CHATD</name>
<dbReference type="KEGG" id="cthr:CTHT_0028240"/>
<protein>
    <submittedName>
        <fullName evidence="2">Uncharacterized protein</fullName>
    </submittedName>
</protein>
<dbReference type="STRING" id="759272.G0S7I3"/>
<evidence type="ECO:0000256" key="1">
    <source>
        <dbReference type="SAM" id="MobiDB-lite"/>
    </source>
</evidence>
<reference evidence="2 3" key="1">
    <citation type="journal article" date="2011" name="Cell">
        <title>Insight into structure and assembly of the nuclear pore complex by utilizing the genome of a eukaryotic thermophile.</title>
        <authorList>
            <person name="Amlacher S."/>
            <person name="Sarges P."/>
            <person name="Flemming D."/>
            <person name="van Noort V."/>
            <person name="Kunze R."/>
            <person name="Devos D.P."/>
            <person name="Arumugam M."/>
            <person name="Bork P."/>
            <person name="Hurt E."/>
        </authorList>
    </citation>
    <scope>NUCLEOTIDE SEQUENCE [LARGE SCALE GENOMIC DNA]</scope>
    <source>
        <strain evidence="3">DSM 1495 / CBS 144.50 / IMI 039719</strain>
    </source>
</reference>